<evidence type="ECO:0000313" key="3">
    <source>
        <dbReference type="Proteomes" id="UP000676169"/>
    </source>
</evidence>
<protein>
    <submittedName>
        <fullName evidence="2">DUF4465 domain-containing protein</fullName>
    </submittedName>
</protein>
<dbReference type="EMBL" id="CP073100">
    <property type="protein sequence ID" value="QUE51021.1"/>
    <property type="molecule type" value="Genomic_DNA"/>
</dbReference>
<accession>A0A975G923</accession>
<dbReference type="Pfam" id="PF14717">
    <property type="entry name" value="DUF4465"/>
    <property type="match status" value="1"/>
</dbReference>
<keyword evidence="1" id="KW-0732">Signal</keyword>
<gene>
    <name evidence="2" type="ORF">KBB96_19465</name>
</gene>
<feature type="chain" id="PRO_5037915082" evidence="1">
    <location>
        <begin position="22"/>
        <end position="259"/>
    </location>
</feature>
<sequence>MNRNALVVLALAGASLPLARAATLITTFESPGLATESNVHDSAYTDTANQVTFHNTYNSSFDSWSGFARSNTTDTTTPGFGNQYSSIAGGGSGGSATYGVGYYSAYDPQPTIIFDGYRGFVESIDLTNITYAALSMQDGDAFAKKFGGVDGTDPDYLLLTISGYAGDALTGTVNFYLADFRSSNSAEDYIVTDWRTLDLSSLGWVNELRFSMTSSDVGAFGINTPTYFAVDNLQFVPEPSTAVLAFAGLAPLLRRKRAC</sequence>
<dbReference type="KEGG" id="lamb:KBB96_19465"/>
<evidence type="ECO:0000313" key="2">
    <source>
        <dbReference type="EMBL" id="QUE51021.1"/>
    </source>
</evidence>
<dbReference type="Gene3D" id="2.60.120.1350">
    <property type="entry name" value="Protein of unknown function DUF4465"/>
    <property type="match status" value="1"/>
</dbReference>
<name>A0A975G923_9BACT</name>
<dbReference type="Proteomes" id="UP000676169">
    <property type="component" value="Chromosome"/>
</dbReference>
<reference evidence="2" key="1">
    <citation type="submission" date="2021-04" db="EMBL/GenBank/DDBJ databases">
        <title>Luteolibacter sp. 32A isolated from the skin of an Anderson's salamander (Ambystoma andersonii).</title>
        <authorList>
            <person name="Spergser J."/>
            <person name="Busse H.-J."/>
        </authorList>
    </citation>
    <scope>NUCLEOTIDE SEQUENCE</scope>
    <source>
        <strain evidence="2">32A</strain>
    </source>
</reference>
<feature type="signal peptide" evidence="1">
    <location>
        <begin position="1"/>
        <end position="21"/>
    </location>
</feature>
<evidence type="ECO:0000256" key="1">
    <source>
        <dbReference type="SAM" id="SignalP"/>
    </source>
</evidence>
<dbReference type="RefSeq" id="WP_211631160.1">
    <property type="nucleotide sequence ID" value="NZ_CP073100.1"/>
</dbReference>
<keyword evidence="3" id="KW-1185">Reference proteome</keyword>
<dbReference type="InterPro" id="IPR027828">
    <property type="entry name" value="DUF4465"/>
</dbReference>
<proteinExistence type="predicted"/>
<dbReference type="AlphaFoldDB" id="A0A975G923"/>
<organism evidence="2 3">
    <name type="scientific">Luteolibacter ambystomatis</name>
    <dbReference type="NCBI Taxonomy" id="2824561"/>
    <lineage>
        <taxon>Bacteria</taxon>
        <taxon>Pseudomonadati</taxon>
        <taxon>Verrucomicrobiota</taxon>
        <taxon>Verrucomicrobiia</taxon>
        <taxon>Verrucomicrobiales</taxon>
        <taxon>Verrucomicrobiaceae</taxon>
        <taxon>Luteolibacter</taxon>
    </lineage>
</organism>